<accession>A0AC61S2I2</accession>
<comment type="caution">
    <text evidence="1">The sequence shown here is derived from an EMBL/GenBank/DDBJ whole genome shotgun (WGS) entry which is preliminary data.</text>
</comment>
<proteinExistence type="predicted"/>
<organism evidence="1 2">
    <name type="scientific">Petralouisia muris</name>
    <dbReference type="NCBI Taxonomy" id="3032872"/>
    <lineage>
        <taxon>Bacteria</taxon>
        <taxon>Bacillati</taxon>
        <taxon>Bacillota</taxon>
        <taxon>Clostridia</taxon>
        <taxon>Lachnospirales</taxon>
        <taxon>Lachnospiraceae</taxon>
        <taxon>Petralouisia</taxon>
    </lineage>
</organism>
<reference evidence="1" key="1">
    <citation type="submission" date="2019-04" db="EMBL/GenBank/DDBJ databases">
        <title>Microbes associate with the intestines of laboratory mice.</title>
        <authorList>
            <person name="Navarre W."/>
            <person name="Wong E."/>
            <person name="Huang K."/>
            <person name="Tropini C."/>
            <person name="Ng K."/>
            <person name="Yu B."/>
        </authorList>
    </citation>
    <scope>NUCLEOTIDE SEQUENCE</scope>
    <source>
        <strain evidence="1">NM01_1-7b</strain>
    </source>
</reference>
<evidence type="ECO:0000313" key="2">
    <source>
        <dbReference type="Proteomes" id="UP000304953"/>
    </source>
</evidence>
<keyword evidence="2" id="KW-1185">Reference proteome</keyword>
<gene>
    <name evidence="1" type="primary">hemW</name>
    <name evidence="1" type="ORF">E5329_01775</name>
</gene>
<protein>
    <submittedName>
        <fullName evidence="1">Radical SAM family heme chaperone HemW</fullName>
    </submittedName>
</protein>
<name>A0AC61S2I2_9FIRM</name>
<dbReference type="EMBL" id="SRYA01000002">
    <property type="protein sequence ID" value="TGY98157.1"/>
    <property type="molecule type" value="Genomic_DNA"/>
</dbReference>
<evidence type="ECO:0000313" key="1">
    <source>
        <dbReference type="EMBL" id="TGY98157.1"/>
    </source>
</evidence>
<sequence length="424" mass="48512">MESKHKFRKELELYLHIPFCVRKCNYCDFLSMPAEEEVRRHYVNCLLEEIRQKGGLCREYQVSTVFFGGGTPSLLAGVQIAELMEAIGNSFSVASDAEITIECNPGTLDRQKLLFYKNAGVNRLSIGLQSALDRELQLLGRIHTYGQFLENYDLARKMGFENINVDLISALPGQKTEDWEYTLRKVLELRPEHISAYSLMVEEGTPFYEQYGRDERCREQGGHPCYLPEEETEQEMYRLAGQMMNEKGYRRYEISNYARPGRECRHNIGYWRGISYLGLGIGSASLMERLRFSNIGSMEEYLEHCRGLGKGTLCFGSQSAGEFLGEQSLAGILQNAPELLNAEQVIALDKKQRMEEFMFLGLRMTEGVSRKEFKERFGAELEGVYGTVLQKLCSQGMLEQKEGRISLTEEGIFVSNYILSEFLL</sequence>
<dbReference type="Proteomes" id="UP000304953">
    <property type="component" value="Unassembled WGS sequence"/>
</dbReference>